<keyword evidence="4 7" id="KW-0689">Ribosomal protein</keyword>
<dbReference type="InterPro" id="IPR005484">
    <property type="entry name" value="Ribosomal_uL18_bac/plant/anim"/>
</dbReference>
<dbReference type="EMBL" id="LBPP01000009">
    <property type="protein sequence ID" value="KKP60681.1"/>
    <property type="molecule type" value="Genomic_DNA"/>
</dbReference>
<evidence type="ECO:0000313" key="8">
    <source>
        <dbReference type="EMBL" id="KKP60681.1"/>
    </source>
</evidence>
<dbReference type="HAMAP" id="MF_01337_B">
    <property type="entry name" value="Ribosomal_uL18_B"/>
    <property type="match status" value="1"/>
</dbReference>
<evidence type="ECO:0000256" key="5">
    <source>
        <dbReference type="ARBA" id="ARBA00023274"/>
    </source>
</evidence>
<dbReference type="STRING" id="1618477.UR54_C0009G0011"/>
<keyword evidence="2 7" id="KW-0699">rRNA-binding</keyword>
<dbReference type="Gene3D" id="3.30.420.100">
    <property type="match status" value="1"/>
</dbReference>
<dbReference type="NCBIfam" id="TIGR00060">
    <property type="entry name" value="L18_bact"/>
    <property type="match status" value="1"/>
</dbReference>
<comment type="subunit">
    <text evidence="7">Part of the 50S ribosomal subunit; part of the 5S rRNA/L5/L18/L25 subcomplex. Contacts the 5S and 23S rRNAs.</text>
</comment>
<dbReference type="PANTHER" id="PTHR12899:SF3">
    <property type="entry name" value="LARGE RIBOSOMAL SUBUNIT PROTEIN UL18M"/>
    <property type="match status" value="1"/>
</dbReference>
<evidence type="ECO:0000256" key="3">
    <source>
        <dbReference type="ARBA" id="ARBA00022884"/>
    </source>
</evidence>
<dbReference type="InterPro" id="IPR057268">
    <property type="entry name" value="Ribosomal_L18"/>
</dbReference>
<dbReference type="GO" id="GO:0003735">
    <property type="term" value="F:structural constituent of ribosome"/>
    <property type="evidence" value="ECO:0007669"/>
    <property type="project" value="InterPro"/>
</dbReference>
<reference evidence="8 9" key="1">
    <citation type="journal article" date="2015" name="Nature">
        <title>rRNA introns, odd ribosomes, and small enigmatic genomes across a large radiation of phyla.</title>
        <authorList>
            <person name="Brown C.T."/>
            <person name="Hug L.A."/>
            <person name="Thomas B.C."/>
            <person name="Sharon I."/>
            <person name="Castelle C.J."/>
            <person name="Singh A."/>
            <person name="Wilkins M.J."/>
            <person name="Williams K.H."/>
            <person name="Banfield J.F."/>
        </authorList>
    </citation>
    <scope>NUCLEOTIDE SEQUENCE [LARGE SCALE GENOMIC DNA]</scope>
</reference>
<dbReference type="GO" id="GO:1990904">
    <property type="term" value="C:ribonucleoprotein complex"/>
    <property type="evidence" value="ECO:0007669"/>
    <property type="project" value="UniProtKB-KW"/>
</dbReference>
<evidence type="ECO:0000313" key="9">
    <source>
        <dbReference type="Proteomes" id="UP000034688"/>
    </source>
</evidence>
<evidence type="ECO:0000256" key="1">
    <source>
        <dbReference type="ARBA" id="ARBA00007116"/>
    </source>
</evidence>
<sequence>MTNINFDRKLRRKRRVSSNIKGTKMRPRISVFRSNRYVYAQAIDDETRKTLFFFSNFDLKKEADYKKGKKRDDSKRIGVGLAKKLIKNKIKAGVFDRGRYAYNGRVKALAEGLREGGLII</sequence>
<comment type="similarity">
    <text evidence="1 7">Belongs to the universal ribosomal protein uL18 family.</text>
</comment>
<evidence type="ECO:0000256" key="4">
    <source>
        <dbReference type="ARBA" id="ARBA00022980"/>
    </source>
</evidence>
<gene>
    <name evidence="7" type="primary">rplR</name>
    <name evidence="8" type="ORF">UR54_C0009G0011</name>
</gene>
<dbReference type="GO" id="GO:0006412">
    <property type="term" value="P:translation"/>
    <property type="evidence" value="ECO:0007669"/>
    <property type="project" value="UniProtKB-UniRule"/>
</dbReference>
<protein>
    <recommendedName>
        <fullName evidence="6 7">Large ribosomal subunit protein uL18</fullName>
    </recommendedName>
</protein>
<keyword evidence="5 7" id="KW-0687">Ribonucleoprotein</keyword>
<dbReference type="Proteomes" id="UP000034688">
    <property type="component" value="Unassembled WGS sequence"/>
</dbReference>
<evidence type="ECO:0000256" key="2">
    <source>
        <dbReference type="ARBA" id="ARBA00022730"/>
    </source>
</evidence>
<dbReference type="InterPro" id="IPR004389">
    <property type="entry name" value="Ribosomal_uL18_bac-type"/>
</dbReference>
<dbReference type="Pfam" id="PF00861">
    <property type="entry name" value="Ribosomal_L18p"/>
    <property type="match status" value="1"/>
</dbReference>
<evidence type="ECO:0000256" key="7">
    <source>
        <dbReference type="HAMAP-Rule" id="MF_01337"/>
    </source>
</evidence>
<dbReference type="CDD" id="cd00432">
    <property type="entry name" value="Ribosomal_L18_L5e"/>
    <property type="match status" value="1"/>
</dbReference>
<name>A0A0G0BAB4_9BACT</name>
<dbReference type="SUPFAM" id="SSF53137">
    <property type="entry name" value="Translational machinery components"/>
    <property type="match status" value="1"/>
</dbReference>
<dbReference type="PANTHER" id="PTHR12899">
    <property type="entry name" value="39S RIBOSOMAL PROTEIN L18, MITOCHONDRIAL"/>
    <property type="match status" value="1"/>
</dbReference>
<dbReference type="AlphaFoldDB" id="A0A0G0BAB4"/>
<organism evidence="8 9">
    <name type="scientific">Candidatus Roizmanbacteria bacterium GW2011_GWA2_34_18</name>
    <dbReference type="NCBI Taxonomy" id="1618477"/>
    <lineage>
        <taxon>Bacteria</taxon>
        <taxon>Candidatus Roizmaniibacteriota</taxon>
    </lineage>
</organism>
<evidence type="ECO:0000256" key="6">
    <source>
        <dbReference type="ARBA" id="ARBA00035197"/>
    </source>
</evidence>
<dbReference type="GO" id="GO:0005840">
    <property type="term" value="C:ribosome"/>
    <property type="evidence" value="ECO:0007669"/>
    <property type="project" value="UniProtKB-KW"/>
</dbReference>
<accession>A0A0G0BAB4</accession>
<proteinExistence type="inferred from homology"/>
<comment type="caution">
    <text evidence="8">The sequence shown here is derived from an EMBL/GenBank/DDBJ whole genome shotgun (WGS) entry which is preliminary data.</text>
</comment>
<dbReference type="GO" id="GO:0008097">
    <property type="term" value="F:5S rRNA binding"/>
    <property type="evidence" value="ECO:0007669"/>
    <property type="project" value="TreeGrafter"/>
</dbReference>
<keyword evidence="3 7" id="KW-0694">RNA-binding</keyword>
<dbReference type="GO" id="GO:0005737">
    <property type="term" value="C:cytoplasm"/>
    <property type="evidence" value="ECO:0007669"/>
    <property type="project" value="UniProtKB-ARBA"/>
</dbReference>
<comment type="function">
    <text evidence="7">This is one of the proteins that bind and probably mediate the attachment of the 5S RNA into the large ribosomal subunit, where it forms part of the central protuberance.</text>
</comment>